<reference evidence="1 2" key="1">
    <citation type="submission" date="2017-10" db="EMBL/GenBank/DDBJ databases">
        <title>The draft genome sequence of Lewinella nigricans NBRC 102662.</title>
        <authorList>
            <person name="Wang K."/>
        </authorList>
    </citation>
    <scope>NUCLEOTIDE SEQUENCE [LARGE SCALE GENOMIC DNA]</scope>
    <source>
        <strain evidence="1 2">NBRC 102662</strain>
    </source>
</reference>
<evidence type="ECO:0000313" key="2">
    <source>
        <dbReference type="Proteomes" id="UP000223913"/>
    </source>
</evidence>
<protein>
    <submittedName>
        <fullName evidence="1">Uncharacterized protein</fullName>
    </submittedName>
</protein>
<gene>
    <name evidence="1" type="ORF">CRP01_13610</name>
</gene>
<dbReference type="EMBL" id="PDUD01000019">
    <property type="protein sequence ID" value="PHN06001.1"/>
    <property type="molecule type" value="Genomic_DNA"/>
</dbReference>
<proteinExistence type="predicted"/>
<sequence>MISISAFSQKEVCKDIYVWDFTDENGQKTQHTKMLTQEVEDALTATSCRVLQRRNYASLSEQIDNENAIQTIEGMSGTISNELQSIKAETVLFGKVQMDFSGNIMLAVSFQSLLTKEILKSESVMLAGEDAHNIGKRKQKIAAFISHCVGPKIITNEETNYWRQAQQLDTPEAYRKYLATYPGGQYRSEAEAILADLEVWQEIQNSKNTRRKIKALTEYTENQQVYHYQEARDQLEDLLWSNASYDDYMRLYPDGKYADNVKGKYEEQLYSGVLDRPGYYAEKYLGAFPNGKYVEQVKAKYEDYLYAEAVKNPKFRIADYIEEFPQGKYISKLDEIYWNTEITSSTSTIVSRYSYRQYLALFPNGKYAKEAKSKSGKN</sequence>
<dbReference type="Proteomes" id="UP000223913">
    <property type="component" value="Unassembled WGS sequence"/>
</dbReference>
<accession>A0A2D0NBW5</accession>
<dbReference type="AlphaFoldDB" id="A0A2D0NBW5"/>
<organism evidence="1 2">
    <name type="scientific">Flavilitoribacter nigricans (strain ATCC 23147 / DSM 23189 / NBRC 102662 / NCIMB 1420 / SS-2)</name>
    <name type="common">Lewinella nigricans</name>
    <dbReference type="NCBI Taxonomy" id="1122177"/>
    <lineage>
        <taxon>Bacteria</taxon>
        <taxon>Pseudomonadati</taxon>
        <taxon>Bacteroidota</taxon>
        <taxon>Saprospiria</taxon>
        <taxon>Saprospirales</taxon>
        <taxon>Lewinellaceae</taxon>
        <taxon>Flavilitoribacter</taxon>
    </lineage>
</organism>
<name>A0A2D0NBW5_FLAN2</name>
<evidence type="ECO:0000313" key="1">
    <source>
        <dbReference type="EMBL" id="PHN06001.1"/>
    </source>
</evidence>
<keyword evidence="2" id="KW-1185">Reference proteome</keyword>
<comment type="caution">
    <text evidence="1">The sequence shown here is derived from an EMBL/GenBank/DDBJ whole genome shotgun (WGS) entry which is preliminary data.</text>
</comment>